<comment type="subcellular location">
    <subcellularLocation>
        <location evidence="1">Membrane</location>
    </subcellularLocation>
</comment>
<evidence type="ECO:0000313" key="8">
    <source>
        <dbReference type="Proteomes" id="UP000000591"/>
    </source>
</evidence>
<feature type="transmembrane region" description="Helical" evidence="5">
    <location>
        <begin position="132"/>
        <end position="150"/>
    </location>
</feature>
<feature type="transmembrane region" description="Helical" evidence="5">
    <location>
        <begin position="74"/>
        <end position="95"/>
    </location>
</feature>
<evidence type="ECO:0000256" key="3">
    <source>
        <dbReference type="ARBA" id="ARBA00022989"/>
    </source>
</evidence>
<gene>
    <name evidence="7" type="ORF">AGOS_AEL317C</name>
</gene>
<dbReference type="InterPro" id="IPR025423">
    <property type="entry name" value="TMEM205-like"/>
</dbReference>
<evidence type="ECO:0000256" key="1">
    <source>
        <dbReference type="ARBA" id="ARBA00004370"/>
    </source>
</evidence>
<dbReference type="RefSeq" id="NP_984543.2">
    <property type="nucleotide sequence ID" value="NM_209896.2"/>
</dbReference>
<evidence type="ECO:0000256" key="2">
    <source>
        <dbReference type="ARBA" id="ARBA00022692"/>
    </source>
</evidence>
<evidence type="ECO:0000313" key="7">
    <source>
        <dbReference type="EMBL" id="AAS52367.2"/>
    </source>
</evidence>
<dbReference type="Pfam" id="PF13664">
    <property type="entry name" value="DUF4149"/>
    <property type="match status" value="1"/>
</dbReference>
<dbReference type="OMA" id="WLLPWTH"/>
<evidence type="ECO:0000256" key="5">
    <source>
        <dbReference type="SAM" id="Phobius"/>
    </source>
</evidence>
<dbReference type="eggNOG" id="ENOG502S0PF">
    <property type="taxonomic scope" value="Eukaryota"/>
</dbReference>
<feature type="transmembrane region" description="Helical" evidence="5">
    <location>
        <begin position="12"/>
        <end position="35"/>
    </location>
</feature>
<feature type="domain" description="TMEM205-like" evidence="6">
    <location>
        <begin position="11"/>
        <end position="104"/>
    </location>
</feature>
<keyword evidence="3 5" id="KW-1133">Transmembrane helix</keyword>
<feature type="transmembrane region" description="Helical" evidence="5">
    <location>
        <begin position="47"/>
        <end position="68"/>
    </location>
</feature>
<dbReference type="EMBL" id="AE016818">
    <property type="protein sequence ID" value="AAS52367.2"/>
    <property type="molecule type" value="Genomic_DNA"/>
</dbReference>
<protein>
    <submittedName>
        <fullName evidence="7">AEL317Cp</fullName>
    </submittedName>
</protein>
<dbReference type="InParanoid" id="Q758S0"/>
<reference evidence="8" key="2">
    <citation type="journal article" date="2013" name="G3 (Bethesda)">
        <title>Genomes of Ashbya fungi isolated from insects reveal four mating-type loci, numerous translocations, lack of transposons, and distinct gene duplications.</title>
        <authorList>
            <person name="Dietrich F.S."/>
            <person name="Voegeli S."/>
            <person name="Kuo S."/>
            <person name="Philippsen P."/>
        </authorList>
    </citation>
    <scope>GENOME REANNOTATION</scope>
    <source>
        <strain evidence="8">ATCC 10895 / CBS 109.51 / FGSC 9923 / NRRL Y-1056</strain>
    </source>
</reference>
<keyword evidence="4 5" id="KW-0472">Membrane</keyword>
<reference evidence="7 8" key="1">
    <citation type="journal article" date="2004" name="Science">
        <title>The Ashbya gossypii genome as a tool for mapping the ancient Saccharomyces cerevisiae genome.</title>
        <authorList>
            <person name="Dietrich F.S."/>
            <person name="Voegeli S."/>
            <person name="Brachat S."/>
            <person name="Lerch A."/>
            <person name="Gates K."/>
            <person name="Steiner S."/>
            <person name="Mohr C."/>
            <person name="Pohlmann R."/>
            <person name="Luedi P."/>
            <person name="Choi S."/>
            <person name="Wing R.A."/>
            <person name="Flavier A."/>
            <person name="Gaffney T.D."/>
            <person name="Philippsen P."/>
        </authorList>
    </citation>
    <scope>NUCLEOTIDE SEQUENCE [LARGE SCALE GENOMIC DNA]</scope>
    <source>
        <strain evidence="8">ATCC 10895 / CBS 109.51 / FGSC 9923 / NRRL Y-1056</strain>
    </source>
</reference>
<dbReference type="GO" id="GO:0016020">
    <property type="term" value="C:membrane"/>
    <property type="evidence" value="ECO:0007669"/>
    <property type="project" value="UniProtKB-SubCell"/>
</dbReference>
<sequence>MSLVKNSTHLLLYSFAFGGTAFYGYVFSPIAFKTLDRETFSSIQNRMLELVFKVQTVAPIVIGLTAPFPLATPTLATLLPATATGAVNLFWLLPWTRRVKRERRQAAKELSGDELEAVDAPLRKEFGRSHGLSLLFNMLHTASMLAYGVFLSKSLFKYVRRV</sequence>
<evidence type="ECO:0000259" key="6">
    <source>
        <dbReference type="Pfam" id="PF13664"/>
    </source>
</evidence>
<keyword evidence="2 5" id="KW-0812">Transmembrane</keyword>
<dbReference type="HOGENOM" id="CLU_094297_2_0_1"/>
<dbReference type="PANTHER" id="PTHR23241">
    <property type="entry name" value="LATE EMBRYOGENESIS ABUNDANT PLANTS LEA-RELATED"/>
    <property type="match status" value="1"/>
</dbReference>
<dbReference type="PANTHER" id="PTHR23241:SF102">
    <property type="entry name" value="LD23009P"/>
    <property type="match status" value="1"/>
</dbReference>
<dbReference type="AlphaFoldDB" id="Q758S0"/>
<dbReference type="KEGG" id="ago:AGOS_AEL317C"/>
<dbReference type="InterPro" id="IPR053009">
    <property type="entry name" value="Xanthocillin_Biosynth-Assoc"/>
</dbReference>
<dbReference type="FunCoup" id="Q758S0">
    <property type="interactions" value="84"/>
</dbReference>
<keyword evidence="8" id="KW-1185">Reference proteome</keyword>
<dbReference type="OrthoDB" id="1641132at2759"/>
<evidence type="ECO:0000256" key="4">
    <source>
        <dbReference type="ARBA" id="ARBA00023136"/>
    </source>
</evidence>
<dbReference type="GeneID" id="4620713"/>
<accession>Q758S0</accession>
<dbReference type="Proteomes" id="UP000000591">
    <property type="component" value="Chromosome V"/>
</dbReference>
<name>Q758S0_EREGS</name>
<organism evidence="7 8">
    <name type="scientific">Eremothecium gossypii (strain ATCC 10895 / CBS 109.51 / FGSC 9923 / NRRL Y-1056)</name>
    <name type="common">Yeast</name>
    <name type="synonym">Ashbya gossypii</name>
    <dbReference type="NCBI Taxonomy" id="284811"/>
    <lineage>
        <taxon>Eukaryota</taxon>
        <taxon>Fungi</taxon>
        <taxon>Dikarya</taxon>
        <taxon>Ascomycota</taxon>
        <taxon>Saccharomycotina</taxon>
        <taxon>Saccharomycetes</taxon>
        <taxon>Saccharomycetales</taxon>
        <taxon>Saccharomycetaceae</taxon>
        <taxon>Eremothecium</taxon>
    </lineage>
</organism>
<proteinExistence type="predicted"/>